<evidence type="ECO:0000313" key="1">
    <source>
        <dbReference type="EMBL" id="KAG7368058.1"/>
    </source>
</evidence>
<keyword evidence="2" id="KW-1185">Reference proteome</keyword>
<organism evidence="1 2">
    <name type="scientific">Nitzschia inconspicua</name>
    <dbReference type="NCBI Taxonomy" id="303405"/>
    <lineage>
        <taxon>Eukaryota</taxon>
        <taxon>Sar</taxon>
        <taxon>Stramenopiles</taxon>
        <taxon>Ochrophyta</taxon>
        <taxon>Bacillariophyta</taxon>
        <taxon>Bacillariophyceae</taxon>
        <taxon>Bacillariophycidae</taxon>
        <taxon>Bacillariales</taxon>
        <taxon>Bacillariaceae</taxon>
        <taxon>Nitzschia</taxon>
    </lineage>
</organism>
<proteinExistence type="predicted"/>
<reference evidence="1" key="2">
    <citation type="submission" date="2021-04" db="EMBL/GenBank/DDBJ databases">
        <authorList>
            <person name="Podell S."/>
        </authorList>
    </citation>
    <scope>NUCLEOTIDE SEQUENCE</scope>
    <source>
        <strain evidence="1">Hildebrandi</strain>
    </source>
</reference>
<evidence type="ECO:0000313" key="2">
    <source>
        <dbReference type="Proteomes" id="UP000693970"/>
    </source>
</evidence>
<gene>
    <name evidence="1" type="ORF">IV203_030801</name>
</gene>
<dbReference type="EMBL" id="JAGRRH010000006">
    <property type="protein sequence ID" value="KAG7368058.1"/>
    <property type="molecule type" value="Genomic_DNA"/>
</dbReference>
<accession>A0A9K3LU93</accession>
<dbReference type="AlphaFoldDB" id="A0A9K3LU93"/>
<protein>
    <submittedName>
        <fullName evidence="1">Uncharacterized protein</fullName>
    </submittedName>
</protein>
<sequence length="318" mass="36061">MAMSLCMIPSCVSLSDREKCPTRPLHEAQDESDLHDVADMNSKNATCEFCSRVDTRKVRFGDAQVVGRVECRSSLCTKQRDKRWFSNDQFSKVKKECLQELKSLKTSENADMFSYRGMELVDPESIVRRQRRHINSISAVLIEQREQRSKAASDASIQTASKVPHNPKAIRKVYKKVAIDSMKEALENAYIDKKAVQQYMLNVEEELQIEHERARAENKKHSSPRQNLVSLFSPRKTQTSGFNSAISSRSGACNDYEASLREVEPLASMSRSLTECSLASCILRAFLSRRQLILAFDISTCNTSCFVICLLDRIQGLD</sequence>
<comment type="caution">
    <text evidence="1">The sequence shown here is derived from an EMBL/GenBank/DDBJ whole genome shotgun (WGS) entry which is preliminary data.</text>
</comment>
<dbReference type="Proteomes" id="UP000693970">
    <property type="component" value="Unassembled WGS sequence"/>
</dbReference>
<reference evidence="1" key="1">
    <citation type="journal article" date="2021" name="Sci. Rep.">
        <title>Diploid genomic architecture of Nitzschia inconspicua, an elite biomass production diatom.</title>
        <authorList>
            <person name="Oliver A."/>
            <person name="Podell S."/>
            <person name="Pinowska A."/>
            <person name="Traller J.C."/>
            <person name="Smith S.R."/>
            <person name="McClure R."/>
            <person name="Beliaev A."/>
            <person name="Bohutskyi P."/>
            <person name="Hill E.A."/>
            <person name="Rabines A."/>
            <person name="Zheng H."/>
            <person name="Allen L.Z."/>
            <person name="Kuo A."/>
            <person name="Grigoriev I.V."/>
            <person name="Allen A.E."/>
            <person name="Hazlebeck D."/>
            <person name="Allen E.E."/>
        </authorList>
    </citation>
    <scope>NUCLEOTIDE SEQUENCE</scope>
    <source>
        <strain evidence="1">Hildebrandi</strain>
    </source>
</reference>
<name>A0A9K3LU93_9STRA</name>